<dbReference type="Proteomes" id="UP001054945">
    <property type="component" value="Unassembled WGS sequence"/>
</dbReference>
<reference evidence="1 2" key="1">
    <citation type="submission" date="2021-06" db="EMBL/GenBank/DDBJ databases">
        <title>Caerostris extrusa draft genome.</title>
        <authorList>
            <person name="Kono N."/>
            <person name="Arakawa K."/>
        </authorList>
    </citation>
    <scope>NUCLEOTIDE SEQUENCE [LARGE SCALE GENOMIC DNA]</scope>
</reference>
<proteinExistence type="predicted"/>
<evidence type="ECO:0000313" key="2">
    <source>
        <dbReference type="Proteomes" id="UP001054945"/>
    </source>
</evidence>
<protein>
    <submittedName>
        <fullName evidence="1">Uncharacterized protein</fullName>
    </submittedName>
</protein>
<sequence length="100" mass="11715">MLNCMPTTLEPFLLLNSRGRDLKEERRRQNILVPCCCNTCCSGRKKKKTDLRDRCCFKLCCLCNPSDKIFIQHQSYRNIQVIPVISNVWRPRGNDGLRLK</sequence>
<dbReference type="AlphaFoldDB" id="A0AAV4V5P6"/>
<keyword evidence="2" id="KW-1185">Reference proteome</keyword>
<dbReference type="EMBL" id="BPLR01013932">
    <property type="protein sequence ID" value="GIY64845.1"/>
    <property type="molecule type" value="Genomic_DNA"/>
</dbReference>
<organism evidence="1 2">
    <name type="scientific">Caerostris extrusa</name>
    <name type="common">Bark spider</name>
    <name type="synonym">Caerostris bankana</name>
    <dbReference type="NCBI Taxonomy" id="172846"/>
    <lineage>
        <taxon>Eukaryota</taxon>
        <taxon>Metazoa</taxon>
        <taxon>Ecdysozoa</taxon>
        <taxon>Arthropoda</taxon>
        <taxon>Chelicerata</taxon>
        <taxon>Arachnida</taxon>
        <taxon>Araneae</taxon>
        <taxon>Araneomorphae</taxon>
        <taxon>Entelegynae</taxon>
        <taxon>Araneoidea</taxon>
        <taxon>Araneidae</taxon>
        <taxon>Caerostris</taxon>
    </lineage>
</organism>
<accession>A0AAV4V5P6</accession>
<name>A0AAV4V5P6_CAEEX</name>
<evidence type="ECO:0000313" key="1">
    <source>
        <dbReference type="EMBL" id="GIY64845.1"/>
    </source>
</evidence>
<comment type="caution">
    <text evidence="1">The sequence shown here is derived from an EMBL/GenBank/DDBJ whole genome shotgun (WGS) entry which is preliminary data.</text>
</comment>
<gene>
    <name evidence="1" type="ORF">CEXT_495971</name>
</gene>